<evidence type="ECO:0000313" key="3">
    <source>
        <dbReference type="EMBL" id="AEX89082.1"/>
    </source>
</evidence>
<evidence type="ECO:0000313" key="6">
    <source>
        <dbReference type="EMBL" id="AEX89094.1"/>
    </source>
</evidence>
<evidence type="ECO:0000313" key="12">
    <source>
        <dbReference type="EMBL" id="AEX89124.1"/>
    </source>
</evidence>
<evidence type="ECO:0000313" key="7">
    <source>
        <dbReference type="EMBL" id="AEX89100.1"/>
    </source>
</evidence>
<evidence type="ECO:0000313" key="2">
    <source>
        <dbReference type="EMBL" id="AEX89079.1"/>
    </source>
</evidence>
<evidence type="ECO:0000313" key="16">
    <source>
        <dbReference type="EMBL" id="AEX89148.1"/>
    </source>
</evidence>
<keyword evidence="1" id="KW-1133">Transmembrane helix</keyword>
<proteinExistence type="predicted"/>
<evidence type="ECO:0000256" key="1">
    <source>
        <dbReference type="SAM" id="Phobius"/>
    </source>
</evidence>
<evidence type="ECO:0000313" key="5">
    <source>
        <dbReference type="EMBL" id="AEX89088.1"/>
    </source>
</evidence>
<dbReference type="EMBL" id="JN716094">
    <property type="protein sequence ID" value="AEX89085.1"/>
    <property type="molecule type" value="Genomic_DNA"/>
</dbReference>
<dbReference type="EMBL" id="JN716092">
    <property type="protein sequence ID" value="AEX89079.1"/>
    <property type="molecule type" value="Genomic_DNA"/>
</dbReference>
<dbReference type="EMBL" id="JN716095">
    <property type="protein sequence ID" value="AEX89088.1"/>
    <property type="molecule type" value="Genomic_DNA"/>
</dbReference>
<dbReference type="EMBL" id="JN716104">
    <property type="protein sequence ID" value="AEX89115.1"/>
    <property type="molecule type" value="Genomic_DNA"/>
</dbReference>
<evidence type="ECO:0000313" key="13">
    <source>
        <dbReference type="EMBL" id="AEX89130.1"/>
    </source>
</evidence>
<evidence type="ECO:0000313" key="17">
    <source>
        <dbReference type="EMBL" id="AEX89190.1"/>
    </source>
</evidence>
<dbReference type="EMBL" id="JN716107">
    <property type="protein sequence ID" value="AEX89124.1"/>
    <property type="molecule type" value="Genomic_DNA"/>
</dbReference>
<keyword evidence="1" id="KW-0812">Transmembrane</keyword>
<feature type="transmembrane region" description="Helical" evidence="1">
    <location>
        <begin position="6"/>
        <end position="29"/>
    </location>
</feature>
<dbReference type="EMBL" id="JN716129">
    <property type="protein sequence ID" value="AEX89190.1"/>
    <property type="molecule type" value="Genomic_DNA"/>
</dbReference>
<dbReference type="EMBL" id="JN716106">
    <property type="protein sequence ID" value="AEX89121.1"/>
    <property type="molecule type" value="Genomic_DNA"/>
</dbReference>
<dbReference type="EMBL" id="JN716099">
    <property type="protein sequence ID" value="AEX89100.1"/>
    <property type="molecule type" value="Genomic_DNA"/>
</dbReference>
<sequence>MPQLSPLPWVFSFMMVFMLIMSMLIIYFIKIKKMSMLSKSSIKVMSWCW</sequence>
<dbReference type="EMBL" id="JN716114">
    <property type="protein sequence ID" value="AEX89145.1"/>
    <property type="molecule type" value="Genomic_DNA"/>
</dbReference>
<dbReference type="EMBL" id="JN716097">
    <property type="protein sequence ID" value="AEX89094.1"/>
    <property type="molecule type" value="Genomic_DNA"/>
</dbReference>
<geneLocation type="mitochondrion" evidence="2"/>
<gene>
    <name evidence="2" type="primary">ATP8</name>
</gene>
<evidence type="ECO:0000313" key="14">
    <source>
        <dbReference type="EMBL" id="AEX89133.1"/>
    </source>
</evidence>
<evidence type="ECO:0000313" key="9">
    <source>
        <dbReference type="EMBL" id="AEX89109.1"/>
    </source>
</evidence>
<dbReference type="EMBL" id="JN716115">
    <property type="protein sequence ID" value="AEX89148.1"/>
    <property type="molecule type" value="Genomic_DNA"/>
</dbReference>
<evidence type="ECO:0000313" key="15">
    <source>
        <dbReference type="EMBL" id="AEX89145.1"/>
    </source>
</evidence>
<evidence type="ECO:0000313" key="4">
    <source>
        <dbReference type="EMBL" id="AEX89085.1"/>
    </source>
</evidence>
<evidence type="ECO:0000313" key="11">
    <source>
        <dbReference type="EMBL" id="AEX89121.1"/>
    </source>
</evidence>
<evidence type="ECO:0000313" key="8">
    <source>
        <dbReference type="EMBL" id="AEX89103.1"/>
    </source>
</evidence>
<dbReference type="EMBL" id="JN716110">
    <property type="protein sequence ID" value="AEX89133.1"/>
    <property type="molecule type" value="Genomic_DNA"/>
</dbReference>
<name>H2E4G7_9ARAC</name>
<organism evidence="2">
    <name type="scientific">Zephyrarchaea mainae</name>
    <dbReference type="NCBI Taxonomy" id="1585564"/>
    <lineage>
        <taxon>Eukaryota</taxon>
        <taxon>Metazoa</taxon>
        <taxon>Ecdysozoa</taxon>
        <taxon>Arthropoda</taxon>
        <taxon>Chelicerata</taxon>
        <taxon>Arachnida</taxon>
        <taxon>Araneae</taxon>
        <taxon>Araneomorphae</taxon>
        <taxon>Entelegynae</taxon>
        <taxon>Palpimanoidea</taxon>
        <taxon>Archaeidae</taxon>
        <taxon>Zephyrarchaea</taxon>
    </lineage>
</organism>
<dbReference type="EMBL" id="JN716100">
    <property type="protein sequence ID" value="AEX89103.1"/>
    <property type="molecule type" value="Genomic_DNA"/>
</dbReference>
<evidence type="ECO:0000313" key="10">
    <source>
        <dbReference type="EMBL" id="AEX89115.1"/>
    </source>
</evidence>
<keyword evidence="1" id="KW-0472">Membrane</keyword>
<dbReference type="EMBL" id="JN716093">
    <property type="protein sequence ID" value="AEX89082.1"/>
    <property type="molecule type" value="Genomic_DNA"/>
</dbReference>
<accession>H2E4G7</accession>
<dbReference type="EMBL" id="JN716109">
    <property type="protein sequence ID" value="AEX89130.1"/>
    <property type="molecule type" value="Genomic_DNA"/>
</dbReference>
<keyword evidence="2" id="KW-0496">Mitochondrion</keyword>
<dbReference type="EMBL" id="JN716102">
    <property type="protein sequence ID" value="AEX89109.1"/>
    <property type="molecule type" value="Genomic_DNA"/>
</dbReference>
<protein>
    <submittedName>
        <fullName evidence="2">ATP synthase F0 subunit 8</fullName>
    </submittedName>
</protein>
<reference evidence="2" key="1">
    <citation type="journal article" date="2012" name="Mol. Phylogenet. Evol.">
        <title>Phylogeny and historical biogeography of ancient assassin spiders (Araneae: Archaeidae) in the Australian mesic zone: Evidence for Miocene speciation within Tertiary refugia.</title>
        <authorList>
            <person name="Rix M.G."/>
            <person name="Harvey M.S."/>
        </authorList>
    </citation>
    <scope>NUCLEOTIDE SEQUENCE</scope>
    <source>
        <strain evidence="10">GI_14_F</strain>
        <strain evidence="11">GR_16_F</strain>
        <strain evidence="12">GR_17_J</strain>
        <strain evidence="13">MB_21_J</strain>
        <strain evidence="14">MB_23_F</strain>
        <strain evidence="17">TO_171_J</strain>
        <strain evidence="2">TO_1_J</strain>
        <strain evidence="3">TO_2_J</strain>
        <strain evidence="4">TO_3_J</strain>
        <strain evidence="5">TO_4_J</strain>
        <strain evidence="8">WF_10_J</strain>
        <strain evidence="9">WF_12_J</strain>
        <strain evidence="15">WF_28_J</strain>
        <strain evidence="16">WF_29_J</strain>
        <strain evidence="6">WF_6_J</strain>
        <strain evidence="7">WF_9_F</strain>
    </source>
</reference>
<dbReference type="AlphaFoldDB" id="H2E4G7"/>